<dbReference type="PANTHER" id="PTHR43845">
    <property type="entry name" value="BLR5969 PROTEIN"/>
    <property type="match status" value="1"/>
</dbReference>
<evidence type="ECO:0000313" key="2">
    <source>
        <dbReference type="Proteomes" id="UP001455709"/>
    </source>
</evidence>
<dbReference type="Gene3D" id="3.40.50.12780">
    <property type="entry name" value="N-terminal domain of ligase-like"/>
    <property type="match status" value="1"/>
</dbReference>
<proteinExistence type="predicted"/>
<gene>
    <name evidence="1" type="ORF">ABGV49_12575</name>
</gene>
<organism evidence="1 2">
    <name type="scientific">Chromobacterium vaccinii</name>
    <dbReference type="NCBI Taxonomy" id="1108595"/>
    <lineage>
        <taxon>Bacteria</taxon>
        <taxon>Pseudomonadati</taxon>
        <taxon>Pseudomonadota</taxon>
        <taxon>Betaproteobacteria</taxon>
        <taxon>Neisseriales</taxon>
        <taxon>Chromobacteriaceae</taxon>
        <taxon>Chromobacterium</taxon>
    </lineage>
</organism>
<name>A0ABV0FCS7_9NEIS</name>
<sequence>MIHFPSDLLLALGSLDRQRPDWEGLLASHQLTDLAPLLDAEAFQEALDALLDGVAQYPFQAHPHSNDVSEWLPAGSVLLEDGVAASTLRGLIWALAFGNEVYIRSQRPAFWLGLAALLNAGGWPLPRIDSGTAAASTPAVAVSVPVLALEDGSPADGWREIAAPAGGEAERQLVLAGAAQASPADCLPRVWQLDSHDVWLGQLYRRRHRPGVTLARARAEQGEEGSRARLDAKLRYLVQQAKRTPHYLALPDIQGAQSLRELPILDKAALEAQSLPFSRNLCSGAAPSGEVLRSGATSSQPRYIVYSQTDWNNMIREAIPLFYSLGLRRGDKLINTLYGGAMYGGLTTTICEFSRMPLETYSTGQAITLDTLLMLTDCFQANAIIGIPALILPLLREAKAQRPQLRLEKILYGGTPMAEVDKQWLREELGAQIITSVLAANDGAQIGYQCGYLKGSLHHLCDDYNLLEIVDDDGQPLPDGQPGHILITSLQKQEGPLIRYRIGDYGRIVHEDCACGASGRVLDYIGRSDGLIKIQTNTVLYSELLESLQPFGVSLLQVEIASVARCESLILRTESPQRADADAMRLHLLERFETLRGDADINAQLEVIVESLGEGELPRNSVSGKVKPVIDTRV</sequence>
<keyword evidence="2" id="KW-1185">Reference proteome</keyword>
<protein>
    <recommendedName>
        <fullName evidence="3">AMP-dependent synthetase</fullName>
    </recommendedName>
</protein>
<dbReference type="EMBL" id="JBDOJC010000001">
    <property type="protein sequence ID" value="MEO2217892.1"/>
    <property type="molecule type" value="Genomic_DNA"/>
</dbReference>
<accession>A0ABV0FCS7</accession>
<evidence type="ECO:0008006" key="3">
    <source>
        <dbReference type="Google" id="ProtNLM"/>
    </source>
</evidence>
<dbReference type="PANTHER" id="PTHR43845:SF1">
    <property type="entry name" value="BLR5969 PROTEIN"/>
    <property type="match status" value="1"/>
</dbReference>
<dbReference type="InterPro" id="IPR042099">
    <property type="entry name" value="ANL_N_sf"/>
</dbReference>
<dbReference type="Proteomes" id="UP001455709">
    <property type="component" value="Unassembled WGS sequence"/>
</dbReference>
<comment type="caution">
    <text evidence="1">The sequence shown here is derived from an EMBL/GenBank/DDBJ whole genome shotgun (WGS) entry which is preliminary data.</text>
</comment>
<dbReference type="RefSeq" id="WP_347370935.1">
    <property type="nucleotide sequence ID" value="NZ_JBDOJC010000001.1"/>
</dbReference>
<evidence type="ECO:0000313" key="1">
    <source>
        <dbReference type="EMBL" id="MEO2217892.1"/>
    </source>
</evidence>
<reference evidence="1 2" key="1">
    <citation type="submission" date="2024-05" db="EMBL/GenBank/DDBJ databases">
        <authorList>
            <person name="De Oliveira J.P."/>
            <person name="Noriler S.A."/>
            <person name="De Oliveira A.G."/>
            <person name="Sipoli D.S."/>
        </authorList>
    </citation>
    <scope>NUCLEOTIDE SEQUENCE [LARGE SCALE GENOMIC DNA]</scope>
    <source>
        <strain evidence="1 2">LABIM189</strain>
    </source>
</reference>
<dbReference type="SUPFAM" id="SSF56801">
    <property type="entry name" value="Acetyl-CoA synthetase-like"/>
    <property type="match status" value="1"/>
</dbReference>